<proteinExistence type="predicted"/>
<evidence type="ECO:0000256" key="1">
    <source>
        <dbReference type="SAM" id="MobiDB-lite"/>
    </source>
</evidence>
<reference evidence="2 3" key="1">
    <citation type="submission" date="2023-08" db="EMBL/GenBank/DDBJ databases">
        <title>Black Yeasts Isolated from many extreme environments.</title>
        <authorList>
            <person name="Coleine C."/>
            <person name="Stajich J.E."/>
            <person name="Selbmann L."/>
        </authorList>
    </citation>
    <scope>NUCLEOTIDE SEQUENCE [LARGE SCALE GENOMIC DNA]</scope>
    <source>
        <strain evidence="2 3">CCFEE 5386</strain>
    </source>
</reference>
<feature type="compositionally biased region" description="Basic residues" evidence="1">
    <location>
        <begin position="197"/>
        <end position="210"/>
    </location>
</feature>
<evidence type="ECO:0000313" key="3">
    <source>
        <dbReference type="Proteomes" id="UP001308179"/>
    </source>
</evidence>
<dbReference type="PANTHER" id="PTHR28108:SF1">
    <property type="entry name" value="SWR1-COMPLEX PROTEIN 3"/>
    <property type="match status" value="1"/>
</dbReference>
<evidence type="ECO:0000313" key="2">
    <source>
        <dbReference type="EMBL" id="KAK5147439.1"/>
    </source>
</evidence>
<gene>
    <name evidence="2" type="ORF">LTR32_001096</name>
</gene>
<feature type="compositionally biased region" description="Low complexity" evidence="1">
    <location>
        <begin position="167"/>
        <end position="181"/>
    </location>
</feature>
<dbReference type="EMBL" id="JAVRRR010000039">
    <property type="protein sequence ID" value="KAK5147439.1"/>
    <property type="molecule type" value="Genomic_DNA"/>
</dbReference>
<feature type="region of interest" description="Disordered" evidence="1">
    <location>
        <begin position="97"/>
        <end position="125"/>
    </location>
</feature>
<protein>
    <submittedName>
        <fullName evidence="2">Uncharacterized protein</fullName>
    </submittedName>
</protein>
<name>A0ABR0LE42_9PEZI</name>
<dbReference type="PANTHER" id="PTHR28108">
    <property type="entry name" value="SWR1-COMPLEX PROTEIN 3"/>
    <property type="match status" value="1"/>
</dbReference>
<feature type="compositionally biased region" description="Polar residues" evidence="1">
    <location>
        <begin position="102"/>
        <end position="114"/>
    </location>
</feature>
<keyword evidence="3" id="KW-1185">Reference proteome</keyword>
<organism evidence="2 3">
    <name type="scientific">Rachicladosporium monterosium</name>
    <dbReference type="NCBI Taxonomy" id="1507873"/>
    <lineage>
        <taxon>Eukaryota</taxon>
        <taxon>Fungi</taxon>
        <taxon>Dikarya</taxon>
        <taxon>Ascomycota</taxon>
        <taxon>Pezizomycotina</taxon>
        <taxon>Dothideomycetes</taxon>
        <taxon>Dothideomycetidae</taxon>
        <taxon>Cladosporiales</taxon>
        <taxon>Cladosporiaceae</taxon>
        <taxon>Rachicladosporium</taxon>
    </lineage>
</organism>
<feature type="non-terminal residue" evidence="2">
    <location>
        <position position="1"/>
    </location>
</feature>
<sequence>YSIVERLSGNHHLASFIVTRKGRDAADPTGLDPNKEYWQPITMMLEVKLGLEDLPDYVKRWVKPADEVRRHMEGIMKRCERAPDSFIAMRLPLKGSTLADPDSNTVSKEATPSSVLDERPAKPKSRVKYIKKAAPAVKGIPPASPAAASKKPGGGGATKPADGVVKSALATTSTQSTQVAANDGAGEKPNTTESGRPKRTVRKSVRISEL</sequence>
<dbReference type="InterPro" id="IPR037651">
    <property type="entry name" value="Swc3"/>
</dbReference>
<feature type="compositionally biased region" description="Low complexity" evidence="1">
    <location>
        <begin position="138"/>
        <end position="151"/>
    </location>
</feature>
<comment type="caution">
    <text evidence="2">The sequence shown here is derived from an EMBL/GenBank/DDBJ whole genome shotgun (WGS) entry which is preliminary data.</text>
</comment>
<dbReference type="Proteomes" id="UP001308179">
    <property type="component" value="Unassembled WGS sequence"/>
</dbReference>
<accession>A0ABR0LE42</accession>
<feature type="region of interest" description="Disordered" evidence="1">
    <location>
        <begin position="138"/>
        <end position="210"/>
    </location>
</feature>